<comment type="caution">
    <text evidence="2">The sequence shown here is derived from an EMBL/GenBank/DDBJ whole genome shotgun (WGS) entry which is preliminary data.</text>
</comment>
<dbReference type="PANTHER" id="PTHR35801">
    <property type="entry name" value="PHOSPHOSERINE PHOSPHATASE RSBX"/>
    <property type="match status" value="1"/>
</dbReference>
<organism evidence="2 3">
    <name type="scientific">Camelliibacillus cellulosilyticus</name>
    <dbReference type="NCBI Taxonomy" id="2174486"/>
    <lineage>
        <taxon>Bacteria</taxon>
        <taxon>Bacillati</taxon>
        <taxon>Bacillota</taxon>
        <taxon>Bacilli</taxon>
        <taxon>Bacillales</taxon>
        <taxon>Sporolactobacillaceae</taxon>
        <taxon>Camelliibacillus</taxon>
    </lineage>
</organism>
<dbReference type="InterPro" id="IPR036457">
    <property type="entry name" value="PPM-type-like_dom_sf"/>
</dbReference>
<evidence type="ECO:0000259" key="1">
    <source>
        <dbReference type="SMART" id="SM00331"/>
    </source>
</evidence>
<dbReference type="Proteomes" id="UP001596022">
    <property type="component" value="Unassembled WGS sequence"/>
</dbReference>
<protein>
    <submittedName>
        <fullName evidence="2">SpoIIE family protein phosphatase</fullName>
    </submittedName>
</protein>
<name>A0ABV9GNM7_9BACL</name>
<evidence type="ECO:0000313" key="2">
    <source>
        <dbReference type="EMBL" id="MFC4618870.1"/>
    </source>
</evidence>
<dbReference type="SMART" id="SM00331">
    <property type="entry name" value="PP2C_SIG"/>
    <property type="match status" value="1"/>
</dbReference>
<sequence length="204" mass="22825">MITHYPLGTFEVSAFQQKKAGKDCCGDSYLIKETDEHFICAVADGLGSGRPAHEASQSAVKIIEASLGEPLDVIMTKVNEAQGGLRGVVLSMFRIDLKRKKMQFCGVGNIYLMISTEDGRMIQPLPSQGYMSGRPLKYHVQEFDYPENGWFAIYSDGIRVQSRHLGDLYELFSTADQEDIKAYIQSLMIKKTDDDMTLVMGKIH</sequence>
<accession>A0ABV9GNM7</accession>
<dbReference type="Gene3D" id="3.60.40.10">
    <property type="entry name" value="PPM-type phosphatase domain"/>
    <property type="match status" value="1"/>
</dbReference>
<feature type="domain" description="PPM-type phosphatase" evidence="1">
    <location>
        <begin position="9"/>
        <end position="203"/>
    </location>
</feature>
<reference evidence="3" key="1">
    <citation type="journal article" date="2019" name="Int. J. Syst. Evol. Microbiol.">
        <title>The Global Catalogue of Microorganisms (GCM) 10K type strain sequencing project: providing services to taxonomists for standard genome sequencing and annotation.</title>
        <authorList>
            <consortium name="The Broad Institute Genomics Platform"/>
            <consortium name="The Broad Institute Genome Sequencing Center for Infectious Disease"/>
            <person name="Wu L."/>
            <person name="Ma J."/>
        </authorList>
    </citation>
    <scope>NUCLEOTIDE SEQUENCE [LARGE SCALE GENOMIC DNA]</scope>
    <source>
        <strain evidence="3">CGMCC 1.16306</strain>
    </source>
</reference>
<dbReference type="Pfam" id="PF07228">
    <property type="entry name" value="SpoIIE"/>
    <property type="match status" value="1"/>
</dbReference>
<keyword evidence="3" id="KW-1185">Reference proteome</keyword>
<dbReference type="InterPro" id="IPR001932">
    <property type="entry name" value="PPM-type_phosphatase-like_dom"/>
</dbReference>
<dbReference type="InterPro" id="IPR039248">
    <property type="entry name" value="Ptase_RsbX"/>
</dbReference>
<proteinExistence type="predicted"/>
<gene>
    <name evidence="2" type="ORF">ACFO4N_08975</name>
</gene>
<dbReference type="PANTHER" id="PTHR35801:SF1">
    <property type="entry name" value="PHOSPHOSERINE PHOSPHATASE RSBX"/>
    <property type="match status" value="1"/>
</dbReference>
<evidence type="ECO:0000313" key="3">
    <source>
        <dbReference type="Proteomes" id="UP001596022"/>
    </source>
</evidence>
<dbReference type="SUPFAM" id="SSF81606">
    <property type="entry name" value="PP2C-like"/>
    <property type="match status" value="1"/>
</dbReference>
<dbReference type="RefSeq" id="WP_376845971.1">
    <property type="nucleotide sequence ID" value="NZ_JBHSFW010000003.1"/>
</dbReference>
<dbReference type="EMBL" id="JBHSFW010000003">
    <property type="protein sequence ID" value="MFC4618870.1"/>
    <property type="molecule type" value="Genomic_DNA"/>
</dbReference>